<evidence type="ECO:0000313" key="1">
    <source>
        <dbReference type="EMBL" id="BBY63043.1"/>
    </source>
</evidence>
<keyword evidence="2" id="KW-1185">Reference proteome</keyword>
<dbReference type="InterPro" id="IPR016195">
    <property type="entry name" value="Pol/histidinol_Pase-like"/>
</dbReference>
<dbReference type="Proteomes" id="UP000467148">
    <property type="component" value="Chromosome"/>
</dbReference>
<gene>
    <name evidence="1" type="ORF">MHEL_12860</name>
</gene>
<protein>
    <submittedName>
        <fullName evidence="1">DUF3604 domain-containing protein</fullName>
    </submittedName>
</protein>
<name>A0A7I7T278_9MYCO</name>
<organism evidence="1 2">
    <name type="scientific">Mycolicibacterium helvum</name>
    <dbReference type="NCBI Taxonomy" id="1534349"/>
    <lineage>
        <taxon>Bacteria</taxon>
        <taxon>Bacillati</taxon>
        <taxon>Actinomycetota</taxon>
        <taxon>Actinomycetes</taxon>
        <taxon>Mycobacteriales</taxon>
        <taxon>Mycobacteriaceae</taxon>
        <taxon>Mycolicibacterium</taxon>
    </lineage>
</organism>
<dbReference type="EMBL" id="AP022596">
    <property type="protein sequence ID" value="BBY63043.1"/>
    <property type="molecule type" value="Genomic_DNA"/>
</dbReference>
<proteinExistence type="predicted"/>
<dbReference type="AlphaFoldDB" id="A0A7I7T278"/>
<accession>A0A7I7T278</accession>
<reference evidence="1 2" key="1">
    <citation type="journal article" date="2019" name="Emerg. Microbes Infect.">
        <title>Comprehensive subspecies identification of 175 nontuberculous mycobacteria species based on 7547 genomic profiles.</title>
        <authorList>
            <person name="Matsumoto Y."/>
            <person name="Kinjo T."/>
            <person name="Motooka D."/>
            <person name="Nabeya D."/>
            <person name="Jung N."/>
            <person name="Uechi K."/>
            <person name="Horii T."/>
            <person name="Iida T."/>
            <person name="Fujita J."/>
            <person name="Nakamura S."/>
        </authorList>
    </citation>
    <scope>NUCLEOTIDE SEQUENCE [LARGE SCALE GENOMIC DNA]</scope>
    <source>
        <strain evidence="1 2">JCM 30396</strain>
    </source>
</reference>
<evidence type="ECO:0000313" key="2">
    <source>
        <dbReference type="Proteomes" id="UP000467148"/>
    </source>
</evidence>
<dbReference type="KEGG" id="mhev:MHEL_12860"/>
<sequence>MRIGDVSVPVSLDAPLARVSVRPQSPAQGNDCSDPVVAERVNRELDAIPFLGQLSCDTDAVVAGSTEELVFTYTVGRSGIADSGWLKLCFRYYSDWDLQTTDPHGRDYATARLLHRSRAGGASEQGTATVQRLAIRYDVKGGERPFQKSLLIHAVDGYLRPGDVIEIRLGDRTFGGPGTRVQTFVEDEFEVHLFIDPLGTSRMAHAGSCRLAVVPGDPERLVAHGPRLVRADASAAALRAHLQDRWGNVCRDVKARLHASVAGVTVARAGTPTTGWAATTLSVPAESATINVVADIEGGGRLADTCHLDVIDEFPSPRAFFSDLHVHSNDTVGTQNTDWNLRFGRDVGALDVLGYTANDFQITDEAWADVVSACREATDDGRFVCYPGVEWCGTAGVGGDHNVVFLGEDTTLARSLEWHQGMASKDIVPQAWPITRLYAAYDHDPESYLLIPHVGGRRAVLDWHHPDLERLIEVHSTWGSSPWFFEDALSRGLRLGASAASDEHRGRPGGGSPGANIFGGHGGLTGVLATELTRGDVGRALRSRRTWATTGSRSVALLRSGDHWMGDEFTAEADELAVDYALYGTTGWEELEIRDTSGRLWRRDFQAEIGLADNLVRIRWGGARHRDRYRWATWTGRVRVTGAEVEDVTPWAALHPEQRFDAAGDGLTWNTATYGSDIGVVLRLSTLAQARLDLFTTVIEDNLDAALTISGEDLIRKGHHDIAVGGLNLTMRVERIAEPAGLPVNANGRLLLDLPDADSAVYLRARQADGHQIWTSPLFVCRADRELG</sequence>
<dbReference type="Gene3D" id="3.20.20.140">
    <property type="entry name" value="Metal-dependent hydrolases"/>
    <property type="match status" value="1"/>
</dbReference>
<dbReference type="SUPFAM" id="SSF89550">
    <property type="entry name" value="PHP domain-like"/>
    <property type="match status" value="1"/>
</dbReference>